<evidence type="ECO:0000313" key="2">
    <source>
        <dbReference type="Proteomes" id="UP000018542"/>
    </source>
</evidence>
<organism evidence="1 2">
    <name type="scientific">Hyphomicrobium nitrativorans NL23</name>
    <dbReference type="NCBI Taxonomy" id="1029756"/>
    <lineage>
        <taxon>Bacteria</taxon>
        <taxon>Pseudomonadati</taxon>
        <taxon>Pseudomonadota</taxon>
        <taxon>Alphaproteobacteria</taxon>
        <taxon>Hyphomicrobiales</taxon>
        <taxon>Hyphomicrobiaceae</taxon>
        <taxon>Hyphomicrobium</taxon>
    </lineage>
</organism>
<dbReference type="PATRIC" id="fig|1029756.8.peg.2796"/>
<accession>V5SGM0</accession>
<dbReference type="EMBL" id="CP006912">
    <property type="protein sequence ID" value="AHB49185.1"/>
    <property type="molecule type" value="Genomic_DNA"/>
</dbReference>
<dbReference type="STRING" id="1029756.W911_13425"/>
<dbReference type="OrthoDB" id="7932594at2"/>
<protein>
    <submittedName>
        <fullName evidence="1">Uncharacterized protein</fullName>
    </submittedName>
</protein>
<dbReference type="Proteomes" id="UP000018542">
    <property type="component" value="Chromosome"/>
</dbReference>
<proteinExistence type="predicted"/>
<evidence type="ECO:0000313" key="1">
    <source>
        <dbReference type="EMBL" id="AHB49185.1"/>
    </source>
</evidence>
<dbReference type="AlphaFoldDB" id="V5SGM0"/>
<dbReference type="KEGG" id="hni:W911_13425"/>
<sequence>MSDGLKITPETALERIFTVIREEASANPAFARRMLEAAGVTVTFTGAVAAQMADPILVASRSDYPAFREAFMTFSEKELKDLAKNFALATQEQIKSVKTKPKAAGLVDLLWEGANRKLAERRLRGSSP</sequence>
<dbReference type="HOGENOM" id="CLU_2023562_0_0_5"/>
<reference evidence="1 2" key="1">
    <citation type="journal article" date="2014" name="Genome Announc.">
        <title>Complete Genome Sequence of Hyphomicrobium nitrativorans Strain NL23, a Denitrifying Bacterium Isolated from Biofilm of a Methanol-Fed Denitrification System Treating Seawater at the Montreal Biodome.</title>
        <authorList>
            <person name="Martineau C."/>
            <person name="Villeneuve C."/>
            <person name="Mauffrey F."/>
            <person name="Villemur R."/>
        </authorList>
    </citation>
    <scope>NUCLEOTIDE SEQUENCE [LARGE SCALE GENOMIC DNA]</scope>
    <source>
        <strain evidence="1">NL23</strain>
    </source>
</reference>
<keyword evidence="2" id="KW-1185">Reference proteome</keyword>
<gene>
    <name evidence="1" type="ORF">W911_13425</name>
</gene>
<dbReference type="RefSeq" id="WP_023788009.1">
    <property type="nucleotide sequence ID" value="NC_022997.1"/>
</dbReference>
<name>V5SGM0_9HYPH</name>